<dbReference type="HOGENOM" id="CLU_028871_1_4_9"/>
<dbReference type="STRING" id="169760.PSTEL_09310"/>
<gene>
    <name evidence="3" type="ORF">PSTEL_09310</name>
</gene>
<name>A0A089LNY0_9BACL</name>
<dbReference type="GO" id="GO:0009228">
    <property type="term" value="P:thiamine biosynthetic process"/>
    <property type="evidence" value="ECO:0007669"/>
    <property type="project" value="InterPro"/>
</dbReference>
<accession>A0A089LNY0</accession>
<organism evidence="3 4">
    <name type="scientific">Paenibacillus stellifer</name>
    <dbReference type="NCBI Taxonomy" id="169760"/>
    <lineage>
        <taxon>Bacteria</taxon>
        <taxon>Bacillati</taxon>
        <taxon>Bacillota</taxon>
        <taxon>Bacilli</taxon>
        <taxon>Bacillales</taxon>
        <taxon>Paenibacillaceae</taxon>
        <taxon>Paenibacillus</taxon>
    </lineage>
</organism>
<dbReference type="Pfam" id="PF09084">
    <property type="entry name" value="NMT1"/>
    <property type="match status" value="1"/>
</dbReference>
<dbReference type="EMBL" id="CP009286">
    <property type="protein sequence ID" value="AIQ63261.1"/>
    <property type="molecule type" value="Genomic_DNA"/>
</dbReference>
<feature type="chain" id="PRO_5038551427" evidence="1">
    <location>
        <begin position="24"/>
        <end position="349"/>
    </location>
</feature>
<keyword evidence="4" id="KW-1185">Reference proteome</keyword>
<dbReference type="InterPro" id="IPR015168">
    <property type="entry name" value="SsuA/THI5"/>
</dbReference>
<dbReference type="InterPro" id="IPR027939">
    <property type="entry name" value="NMT1/THI5"/>
</dbReference>
<keyword evidence="1" id="KW-0732">Signal</keyword>
<evidence type="ECO:0000313" key="3">
    <source>
        <dbReference type="EMBL" id="AIQ63261.1"/>
    </source>
</evidence>
<evidence type="ECO:0000259" key="2">
    <source>
        <dbReference type="Pfam" id="PF09084"/>
    </source>
</evidence>
<dbReference type="Proteomes" id="UP000029507">
    <property type="component" value="Chromosome"/>
</dbReference>
<dbReference type="KEGG" id="pste:PSTEL_09310"/>
<dbReference type="Gene3D" id="3.40.190.10">
    <property type="entry name" value="Periplasmic binding protein-like II"/>
    <property type="match status" value="2"/>
</dbReference>
<dbReference type="AlphaFoldDB" id="A0A089LNY0"/>
<dbReference type="PANTHER" id="PTHR31528">
    <property type="entry name" value="4-AMINO-5-HYDROXYMETHYL-2-METHYLPYRIMIDINE PHOSPHATE SYNTHASE THI11-RELATED"/>
    <property type="match status" value="1"/>
</dbReference>
<dbReference type="PROSITE" id="PS51257">
    <property type="entry name" value="PROKAR_LIPOPROTEIN"/>
    <property type="match status" value="1"/>
</dbReference>
<dbReference type="PANTHER" id="PTHR31528:SF3">
    <property type="entry name" value="THIAMINE BIOSYNTHESIS PROTEIN HI_0357-RELATED"/>
    <property type="match status" value="1"/>
</dbReference>
<dbReference type="GO" id="GO:0016740">
    <property type="term" value="F:transferase activity"/>
    <property type="evidence" value="ECO:0007669"/>
    <property type="project" value="UniProtKB-KW"/>
</dbReference>
<evidence type="ECO:0000256" key="1">
    <source>
        <dbReference type="SAM" id="SignalP"/>
    </source>
</evidence>
<reference evidence="3 4" key="1">
    <citation type="submission" date="2014-08" db="EMBL/GenBank/DDBJ databases">
        <title>Comparative genomics of the Paenibacillus odorifer group.</title>
        <authorList>
            <person name="den Bakker H.C."/>
            <person name="Tsai Y.-C."/>
            <person name="Martin N."/>
            <person name="Korlach J."/>
            <person name="Wiedmann M."/>
        </authorList>
    </citation>
    <scope>NUCLEOTIDE SEQUENCE [LARGE SCALE GENOMIC DNA]</scope>
    <source>
        <strain evidence="3 4">DSM 14472</strain>
    </source>
</reference>
<proteinExistence type="predicted"/>
<protein>
    <submittedName>
        <fullName evidence="3">Myristoyl transferase</fullName>
    </submittedName>
</protein>
<sequence length="349" mass="37618">MAGKEVKFGAISLIVAISLVLTACSSGNNGQTSSAAGASSSPGASTAAGASSGAELTKITQVTNWFAQPEHGGQYAALAKGYYKDAGLDMTIQPGGPGVSATQIVASGQAEFGMGQADEILLARQNGIPLVAVAAIFQKNPQGVMFHKGKLKDLSELNGHKMYVGSGSAFWEYLKKAYKLDQVQEMKYTGSLANFVAEPDSATQIYVTSEPYTMQQQGVDVDYFLNYDLGYKQYGNILFTTEDYLKKHPDIVKAYVEASVKGWNYYKDNSDEINKVLQETNPDLKLEAMAYGAKAEEPLIFGGDAETNGVGFMSKDIWEGLQKQLVDLGILKKAEPIDDVYTNEFLPVK</sequence>
<keyword evidence="3" id="KW-0808">Transferase</keyword>
<dbReference type="SUPFAM" id="SSF53850">
    <property type="entry name" value="Periplasmic binding protein-like II"/>
    <property type="match status" value="1"/>
</dbReference>
<evidence type="ECO:0000313" key="4">
    <source>
        <dbReference type="Proteomes" id="UP000029507"/>
    </source>
</evidence>
<feature type="signal peptide" evidence="1">
    <location>
        <begin position="1"/>
        <end position="23"/>
    </location>
</feature>
<feature type="domain" description="SsuA/THI5-like" evidence="2">
    <location>
        <begin position="68"/>
        <end position="272"/>
    </location>
</feature>